<evidence type="ECO:0000256" key="2">
    <source>
        <dbReference type="ARBA" id="ARBA00022723"/>
    </source>
</evidence>
<gene>
    <name evidence="12" type="primary">LOC118423677</name>
</gene>
<evidence type="ECO:0000256" key="1">
    <source>
        <dbReference type="ARBA" id="ARBA00004123"/>
    </source>
</evidence>
<dbReference type="PANTHER" id="PTHR24404:SF114">
    <property type="entry name" value="KLUMPFUSS, ISOFORM B-RELATED"/>
    <property type="match status" value="1"/>
</dbReference>
<evidence type="ECO:0000313" key="11">
    <source>
        <dbReference type="Proteomes" id="UP000001554"/>
    </source>
</evidence>
<feature type="domain" description="C2H2-type" evidence="10">
    <location>
        <begin position="62"/>
        <end position="89"/>
    </location>
</feature>
<dbReference type="AlphaFoldDB" id="A0A9J7LR49"/>
<keyword evidence="3" id="KW-0677">Repeat</keyword>
<feature type="compositionally biased region" description="Basic and acidic residues" evidence="9">
    <location>
        <begin position="112"/>
        <end position="130"/>
    </location>
</feature>
<dbReference type="GeneID" id="118423677"/>
<dbReference type="OMA" id="CELCINS"/>
<evidence type="ECO:0000256" key="8">
    <source>
        <dbReference type="PROSITE-ProRule" id="PRU00042"/>
    </source>
</evidence>
<keyword evidence="5" id="KW-0862">Zinc</keyword>
<proteinExistence type="predicted"/>
<dbReference type="KEGG" id="bfo:118423677"/>
<comment type="subcellular location">
    <subcellularLocation>
        <location evidence="1">Nucleus</location>
    </subcellularLocation>
</comment>
<evidence type="ECO:0000256" key="9">
    <source>
        <dbReference type="SAM" id="MobiDB-lite"/>
    </source>
</evidence>
<dbReference type="SMART" id="SM00355">
    <property type="entry name" value="ZnF_C2H2"/>
    <property type="match status" value="3"/>
</dbReference>
<dbReference type="InterPro" id="IPR050589">
    <property type="entry name" value="Ikaros_C2H2-ZF"/>
</dbReference>
<feature type="domain" description="C2H2-type" evidence="10">
    <location>
        <begin position="32"/>
        <end position="59"/>
    </location>
</feature>
<feature type="compositionally biased region" description="Low complexity" evidence="9">
    <location>
        <begin position="90"/>
        <end position="106"/>
    </location>
</feature>
<dbReference type="Pfam" id="PF00096">
    <property type="entry name" value="zf-C2H2"/>
    <property type="match status" value="2"/>
</dbReference>
<keyword evidence="11" id="KW-1185">Reference proteome</keyword>
<dbReference type="PANTHER" id="PTHR24404">
    <property type="entry name" value="ZINC FINGER PROTEIN"/>
    <property type="match status" value="1"/>
</dbReference>
<sequence>MAFRCDQCDKVFQQKRSLNRHKQSVHSKSPAYRCGVCGDTFTRRDSLKRHEKQHDPLNSFQHVCNICCKMFARRDKLIEHQRVHKVHSETLSASTGSPTSSSTPQSHGRIKKREDGDEAEKPSKQVRREATSASESSDLLQEDPLEIRDDLVTPVEEEEGRGNAALIQLYREKWQFIRTQFKRGRKIQDEYNFRLHTTTIDELSSKAWAVFRDQNATFKLSVSFGFIVRNNETGELRYYYACNNNNHCFLKEPVLVENEDGVRDFLDKVTTIDILECARQQRPDSKWTVEAVPNVTFYVAKLKGHPIGTAPCSLPSYLVNSKAVDPLHRGSNGPYQDNLCFFRCVATHYGGSSKDLEAATKIQFQKFLTKTDKTKDKFQGVTLGMLDELERVFQLNIYVYSLQPNDEDTGKVNDYFANLVRHPLSRYKGTMT</sequence>
<name>A0A9J7LR49_BRAFL</name>
<dbReference type="InterPro" id="IPR036236">
    <property type="entry name" value="Znf_C2H2_sf"/>
</dbReference>
<keyword evidence="2" id="KW-0479">Metal-binding</keyword>
<dbReference type="InterPro" id="IPR013087">
    <property type="entry name" value="Znf_C2H2_type"/>
</dbReference>
<keyword evidence="4 8" id="KW-0863">Zinc-finger</keyword>
<evidence type="ECO:0000256" key="5">
    <source>
        <dbReference type="ARBA" id="ARBA00022833"/>
    </source>
</evidence>
<feature type="domain" description="C2H2-type" evidence="10">
    <location>
        <begin position="3"/>
        <end position="31"/>
    </location>
</feature>
<dbReference type="Pfam" id="PF13894">
    <property type="entry name" value="zf-C2H2_4"/>
    <property type="match status" value="1"/>
</dbReference>
<evidence type="ECO:0000256" key="4">
    <source>
        <dbReference type="ARBA" id="ARBA00022771"/>
    </source>
</evidence>
<evidence type="ECO:0000259" key="10">
    <source>
        <dbReference type="PROSITE" id="PS50157"/>
    </source>
</evidence>
<keyword evidence="7" id="KW-0539">Nucleus</keyword>
<dbReference type="GO" id="GO:0008270">
    <property type="term" value="F:zinc ion binding"/>
    <property type="evidence" value="ECO:0007669"/>
    <property type="project" value="UniProtKB-KW"/>
</dbReference>
<dbReference type="GO" id="GO:0005634">
    <property type="term" value="C:nucleus"/>
    <property type="evidence" value="ECO:0007669"/>
    <property type="project" value="UniProtKB-SubCell"/>
</dbReference>
<keyword evidence="6" id="KW-0238">DNA-binding</keyword>
<protein>
    <submittedName>
        <fullName evidence="12">Uncharacterized protein LOC118423677</fullName>
    </submittedName>
</protein>
<feature type="region of interest" description="Disordered" evidence="9">
    <location>
        <begin position="87"/>
        <end position="139"/>
    </location>
</feature>
<reference evidence="11" key="1">
    <citation type="journal article" date="2020" name="Nat. Ecol. Evol.">
        <title>Deeply conserved synteny resolves early events in vertebrate evolution.</title>
        <authorList>
            <person name="Simakov O."/>
            <person name="Marletaz F."/>
            <person name="Yue J.X."/>
            <person name="O'Connell B."/>
            <person name="Jenkins J."/>
            <person name="Brandt A."/>
            <person name="Calef R."/>
            <person name="Tung C.H."/>
            <person name="Huang T.K."/>
            <person name="Schmutz J."/>
            <person name="Satoh N."/>
            <person name="Yu J.K."/>
            <person name="Putnam N.H."/>
            <person name="Green R.E."/>
            <person name="Rokhsar D.S."/>
        </authorList>
    </citation>
    <scope>NUCLEOTIDE SEQUENCE [LARGE SCALE GENOMIC DNA]</scope>
    <source>
        <strain evidence="11">S238N-H82</strain>
    </source>
</reference>
<dbReference type="GO" id="GO:0003677">
    <property type="term" value="F:DNA binding"/>
    <property type="evidence" value="ECO:0007669"/>
    <property type="project" value="UniProtKB-KW"/>
</dbReference>
<dbReference type="PROSITE" id="PS50157">
    <property type="entry name" value="ZINC_FINGER_C2H2_2"/>
    <property type="match status" value="3"/>
</dbReference>
<accession>A0A9J7LR49</accession>
<dbReference type="SUPFAM" id="SSF57667">
    <property type="entry name" value="beta-beta-alpha zinc fingers"/>
    <property type="match status" value="2"/>
</dbReference>
<dbReference type="Gene3D" id="3.30.160.60">
    <property type="entry name" value="Classic Zinc Finger"/>
    <property type="match status" value="3"/>
</dbReference>
<dbReference type="PROSITE" id="PS00028">
    <property type="entry name" value="ZINC_FINGER_C2H2_1"/>
    <property type="match status" value="3"/>
</dbReference>
<dbReference type="Proteomes" id="UP000001554">
    <property type="component" value="Chromosome 9"/>
</dbReference>
<evidence type="ECO:0000256" key="7">
    <source>
        <dbReference type="ARBA" id="ARBA00023242"/>
    </source>
</evidence>
<dbReference type="RefSeq" id="XP_035687802.1">
    <property type="nucleotide sequence ID" value="XM_035831909.1"/>
</dbReference>
<evidence type="ECO:0000256" key="3">
    <source>
        <dbReference type="ARBA" id="ARBA00022737"/>
    </source>
</evidence>
<evidence type="ECO:0000313" key="12">
    <source>
        <dbReference type="RefSeq" id="XP_035687802.1"/>
    </source>
</evidence>
<dbReference type="OrthoDB" id="6410631at2759"/>
<organism evidence="11 12">
    <name type="scientific">Branchiostoma floridae</name>
    <name type="common">Florida lancelet</name>
    <name type="synonym">Amphioxus</name>
    <dbReference type="NCBI Taxonomy" id="7739"/>
    <lineage>
        <taxon>Eukaryota</taxon>
        <taxon>Metazoa</taxon>
        <taxon>Chordata</taxon>
        <taxon>Cephalochordata</taxon>
        <taxon>Leptocardii</taxon>
        <taxon>Amphioxiformes</taxon>
        <taxon>Branchiostomatidae</taxon>
        <taxon>Branchiostoma</taxon>
    </lineage>
</organism>
<reference evidence="12" key="2">
    <citation type="submission" date="2025-08" db="UniProtKB">
        <authorList>
            <consortium name="RefSeq"/>
        </authorList>
    </citation>
    <scope>IDENTIFICATION</scope>
    <source>
        <strain evidence="12">S238N-H82</strain>
        <tissue evidence="12">Testes</tissue>
    </source>
</reference>
<evidence type="ECO:0000256" key="6">
    <source>
        <dbReference type="ARBA" id="ARBA00023125"/>
    </source>
</evidence>